<evidence type="ECO:0000256" key="4">
    <source>
        <dbReference type="ARBA" id="ARBA00023136"/>
    </source>
</evidence>
<keyword evidence="2 5" id="KW-0812">Transmembrane</keyword>
<feature type="transmembrane region" description="Helical" evidence="5">
    <location>
        <begin position="75"/>
        <end position="93"/>
    </location>
</feature>
<dbReference type="RefSeq" id="XP_011307157.1">
    <property type="nucleotide sequence ID" value="XM_011308855.1"/>
</dbReference>
<accession>A0A0C9Q961</accession>
<evidence type="ECO:0000313" key="8">
    <source>
        <dbReference type="RefSeq" id="XP_011307157.1"/>
    </source>
</evidence>
<dbReference type="PANTHER" id="PTHR12859">
    <property type="entry name" value="PRA1 PROTEIN"/>
    <property type="match status" value="1"/>
</dbReference>
<dbReference type="Pfam" id="PF03208">
    <property type="entry name" value="PRA1"/>
    <property type="match status" value="1"/>
</dbReference>
<keyword evidence="3 5" id="KW-1133">Transmembrane helix</keyword>
<protein>
    <recommendedName>
        <fullName evidence="5">PRA1 family protein</fullName>
    </recommendedName>
</protein>
<dbReference type="AlphaFoldDB" id="A0A0C9Q961"/>
<organism evidence="6">
    <name type="scientific">Fopius arisanus</name>
    <dbReference type="NCBI Taxonomy" id="64838"/>
    <lineage>
        <taxon>Eukaryota</taxon>
        <taxon>Metazoa</taxon>
        <taxon>Ecdysozoa</taxon>
        <taxon>Arthropoda</taxon>
        <taxon>Hexapoda</taxon>
        <taxon>Insecta</taxon>
        <taxon>Pterygota</taxon>
        <taxon>Neoptera</taxon>
        <taxon>Endopterygota</taxon>
        <taxon>Hymenoptera</taxon>
        <taxon>Apocrita</taxon>
        <taxon>Ichneumonoidea</taxon>
        <taxon>Braconidae</taxon>
        <taxon>Opiinae</taxon>
        <taxon>Fopius</taxon>
    </lineage>
</organism>
<dbReference type="InterPro" id="IPR004895">
    <property type="entry name" value="Prenylated_rab_accept_PRA1"/>
</dbReference>
<sequence length="197" mass="22213">MEKTNLSSSGVGLPPLRSLDDFILESARFQIPNFKDLDKWNNRVVQNLLYYQTNYFFMAIVIFLIVGLIHPGKMLLGMIAMAVVLAIFAYMSTEGRAIHNFKKKNPLAGLIVIVFGTTFVAYTLGSLLVFFIGILLPFCVTFIHASLRLRSIKNKVVNKIEGIGLRRTPMGVFLEQFDDVSGIRLRAQPSYTLKPQH</sequence>
<feature type="transmembrane region" description="Helical" evidence="5">
    <location>
        <begin position="105"/>
        <end position="122"/>
    </location>
</feature>
<comment type="similarity">
    <text evidence="5">Belongs to the PRA1 family.</text>
</comment>
<feature type="transmembrane region" description="Helical" evidence="5">
    <location>
        <begin position="48"/>
        <end position="69"/>
    </location>
</feature>
<comment type="subcellular location">
    <subcellularLocation>
        <location evidence="1 5">Membrane</location>
        <topology evidence="1 5">Multi-pass membrane protein</topology>
    </subcellularLocation>
</comment>
<dbReference type="GeneID" id="105268931"/>
<name>A0A0C9Q961_9HYME</name>
<dbReference type="KEGG" id="fas:105268931"/>
<evidence type="ECO:0000256" key="1">
    <source>
        <dbReference type="ARBA" id="ARBA00004141"/>
    </source>
</evidence>
<evidence type="ECO:0000256" key="3">
    <source>
        <dbReference type="ARBA" id="ARBA00022989"/>
    </source>
</evidence>
<keyword evidence="7" id="KW-1185">Reference proteome</keyword>
<feature type="transmembrane region" description="Helical" evidence="5">
    <location>
        <begin position="128"/>
        <end position="147"/>
    </location>
</feature>
<evidence type="ECO:0000313" key="6">
    <source>
        <dbReference type="EMBL" id="JAG80640.1"/>
    </source>
</evidence>
<evidence type="ECO:0000313" key="7">
    <source>
        <dbReference type="Proteomes" id="UP000694866"/>
    </source>
</evidence>
<dbReference type="GO" id="GO:0016020">
    <property type="term" value="C:membrane"/>
    <property type="evidence" value="ECO:0007669"/>
    <property type="project" value="UniProtKB-SubCell"/>
</dbReference>
<proteinExistence type="inferred from homology"/>
<reference evidence="8" key="2">
    <citation type="submission" date="2025-04" db="UniProtKB">
        <authorList>
            <consortium name="RefSeq"/>
        </authorList>
    </citation>
    <scope>IDENTIFICATION</scope>
    <source>
        <strain evidence="8">USDA-PBARC FA_bdor</strain>
        <tissue evidence="8">Whole organism</tissue>
    </source>
</reference>
<dbReference type="CTD" id="35128"/>
<reference evidence="6" key="1">
    <citation type="submission" date="2015-01" db="EMBL/GenBank/DDBJ databases">
        <title>Transcriptome Assembly of Fopius arisanus.</title>
        <authorList>
            <person name="Geib S."/>
        </authorList>
    </citation>
    <scope>NUCLEOTIDE SEQUENCE</scope>
</reference>
<accession>A0A9R1TCN7</accession>
<dbReference type="OrthoDB" id="18213at2759"/>
<gene>
    <name evidence="6" type="primary">ARL6IP5</name>
    <name evidence="8" type="synonym">Jwa</name>
    <name evidence="6" type="ORF">g.53534</name>
</gene>
<keyword evidence="4 5" id="KW-0472">Membrane</keyword>
<evidence type="ECO:0000256" key="2">
    <source>
        <dbReference type="ARBA" id="ARBA00022692"/>
    </source>
</evidence>
<dbReference type="Proteomes" id="UP000694866">
    <property type="component" value="Unplaced"/>
</dbReference>
<dbReference type="PANTHER" id="PTHR12859:SF0">
    <property type="entry name" value="PRA1 FAMILY PROTEIN"/>
    <property type="match status" value="1"/>
</dbReference>
<dbReference type="EMBL" id="GBYB01010873">
    <property type="protein sequence ID" value="JAG80640.1"/>
    <property type="molecule type" value="Transcribed_RNA"/>
</dbReference>
<evidence type="ECO:0000256" key="5">
    <source>
        <dbReference type="RuleBase" id="RU363107"/>
    </source>
</evidence>